<gene>
    <name evidence="4" type="ORF">GNLVRS02_ARAD1D10450g</name>
</gene>
<evidence type="ECO:0000256" key="1">
    <source>
        <dbReference type="SAM" id="MobiDB-lite"/>
    </source>
</evidence>
<feature type="region of interest" description="Disordered" evidence="1">
    <location>
        <begin position="110"/>
        <end position="131"/>
    </location>
</feature>
<name>A0A060TET2_BLAAD</name>
<organism evidence="4">
    <name type="scientific">Blastobotrys adeninivorans</name>
    <name type="common">Yeast</name>
    <name type="synonym">Arxula adeninivorans</name>
    <dbReference type="NCBI Taxonomy" id="409370"/>
    <lineage>
        <taxon>Eukaryota</taxon>
        <taxon>Fungi</taxon>
        <taxon>Dikarya</taxon>
        <taxon>Ascomycota</taxon>
        <taxon>Saccharomycotina</taxon>
        <taxon>Dipodascomycetes</taxon>
        <taxon>Dipodascales</taxon>
        <taxon>Trichomonascaceae</taxon>
        <taxon>Blastobotrys</taxon>
    </lineage>
</organism>
<sequence>MDYNKFEQYPFEDDDEFKAGLEQILSNPGVDKTDVELKAKAFFFQKRTGEVIDLDNYLKWKQEQEGQEGTQASGTTDTSTEEPVRLSYAEVIELITSGKPVPGIRDIPSVVLGTEASSEPKAQQRKKPWEQ</sequence>
<evidence type="ECO:0000259" key="2">
    <source>
        <dbReference type="Pfam" id="PF17733"/>
    </source>
</evidence>
<evidence type="ECO:0000313" key="4">
    <source>
        <dbReference type="EMBL" id="CDP37392.1"/>
    </source>
</evidence>
<evidence type="ECO:0000259" key="3">
    <source>
        <dbReference type="Pfam" id="PF25871"/>
    </source>
</evidence>
<dbReference type="Pfam" id="PF17733">
    <property type="entry name" value="KPWE_dom"/>
    <property type="match status" value="1"/>
</dbReference>
<dbReference type="InterPro" id="IPR058841">
    <property type="entry name" value="HTH_76"/>
</dbReference>
<dbReference type="EMBL" id="HG937694">
    <property type="protein sequence ID" value="CDP37392.1"/>
    <property type="molecule type" value="Genomic_DNA"/>
</dbReference>
<reference evidence="4" key="1">
    <citation type="submission" date="2014-02" db="EMBL/GenBank/DDBJ databases">
        <authorList>
            <person name="Genoscope - CEA"/>
        </authorList>
    </citation>
    <scope>NUCLEOTIDE SEQUENCE</scope>
    <source>
        <strain evidence="4">LS3</strain>
    </source>
</reference>
<feature type="compositionally biased region" description="Polar residues" evidence="1">
    <location>
        <begin position="67"/>
        <end position="78"/>
    </location>
</feature>
<accession>A0A060TET2</accession>
<dbReference type="Pfam" id="PF25871">
    <property type="entry name" value="HTH_76"/>
    <property type="match status" value="1"/>
</dbReference>
<protein>
    <submittedName>
        <fullName evidence="4">ARAD1D10450p</fullName>
    </submittedName>
</protein>
<dbReference type="PhylomeDB" id="A0A060TET2"/>
<dbReference type="PANTHER" id="PTHR36855">
    <property type="entry name" value="CHROMOSOME 10, WHOLE GENOME SHOTGUN SEQUENCE"/>
    <property type="match status" value="1"/>
</dbReference>
<dbReference type="PANTHER" id="PTHR36855:SF1">
    <property type="entry name" value="PEROXISOME MEMBRANE ANCHOR PROTEIN PEX14P N-TERMINAL DOMAIN-CONTAINING PROTEIN"/>
    <property type="match status" value="1"/>
</dbReference>
<proteinExistence type="predicted"/>
<feature type="domain" description="PEX14-like helix-turn-helix" evidence="3">
    <location>
        <begin position="3"/>
        <end position="64"/>
    </location>
</feature>
<dbReference type="AlphaFoldDB" id="A0A060TET2"/>
<feature type="region of interest" description="Disordered" evidence="1">
    <location>
        <begin position="62"/>
        <end position="83"/>
    </location>
</feature>
<feature type="domain" description="Peroxisomal membrane protein PEX14-like KPWE" evidence="2">
    <location>
        <begin position="85"/>
        <end position="131"/>
    </location>
</feature>
<dbReference type="InterPro" id="IPR040554">
    <property type="entry name" value="KPWE_PEX14_dom"/>
</dbReference>
<reference evidence="4" key="2">
    <citation type="submission" date="2014-06" db="EMBL/GenBank/DDBJ databases">
        <title>The complete genome of Blastobotrys (Arxula) adeninivorans LS3 - a yeast of biotechnological interest.</title>
        <authorList>
            <person name="Kunze G."/>
            <person name="Gaillardin C."/>
            <person name="Czernicka M."/>
            <person name="Durrens P."/>
            <person name="Martin T."/>
            <person name="Boer E."/>
            <person name="Gabaldon T."/>
            <person name="Cruz J."/>
            <person name="Talla E."/>
            <person name="Marck C."/>
            <person name="Goffeau A."/>
            <person name="Barbe V."/>
            <person name="Baret P."/>
            <person name="Baronian K."/>
            <person name="Beier S."/>
            <person name="Bleykasten C."/>
            <person name="Bode R."/>
            <person name="Casaregola S."/>
            <person name="Despons L."/>
            <person name="Fairhead C."/>
            <person name="Giersberg M."/>
            <person name="Gierski P."/>
            <person name="Hahnel U."/>
            <person name="Hartmann A."/>
            <person name="Jankowska D."/>
            <person name="Jubin C."/>
            <person name="Jung P."/>
            <person name="Lafontaine I."/>
            <person name="Leh-Louis V."/>
            <person name="Lemaire M."/>
            <person name="Marcet-Houben M."/>
            <person name="Mascher M."/>
            <person name="Morel G."/>
            <person name="Richard G.-F."/>
            <person name="Riechen J."/>
            <person name="Sacerdot C."/>
            <person name="Sarkar A."/>
            <person name="Savel G."/>
            <person name="Schacherer J."/>
            <person name="Sherman D."/>
            <person name="Straub M.-L."/>
            <person name="Stein N."/>
            <person name="Thierry A."/>
            <person name="Trautwein-Schult A."/>
            <person name="Westhof E."/>
            <person name="Worch S."/>
            <person name="Dujon B."/>
            <person name="Souciet J.-L."/>
            <person name="Wincker P."/>
            <person name="Scholz U."/>
            <person name="Neuveglise N."/>
        </authorList>
    </citation>
    <scope>NUCLEOTIDE SEQUENCE</scope>
    <source>
        <strain evidence="4">LS3</strain>
    </source>
</reference>